<dbReference type="EMBL" id="BMPI01000014">
    <property type="protein sequence ID" value="GGM29300.1"/>
    <property type="molecule type" value="Genomic_DNA"/>
</dbReference>
<reference evidence="8" key="1">
    <citation type="journal article" date="2014" name="Int. J. Syst. Evol. Microbiol.">
        <title>Complete genome sequence of Corynebacterium casei LMG S-19264T (=DSM 44701T), isolated from a smear-ripened cheese.</title>
        <authorList>
            <consortium name="US DOE Joint Genome Institute (JGI-PGF)"/>
            <person name="Walter F."/>
            <person name="Albersmeier A."/>
            <person name="Kalinowski J."/>
            <person name="Ruckert C."/>
        </authorList>
    </citation>
    <scope>NUCLEOTIDE SEQUENCE</scope>
    <source>
        <strain evidence="8">JCM 19831</strain>
    </source>
</reference>
<evidence type="ECO:0000313" key="8">
    <source>
        <dbReference type="EMBL" id="GGM29300.1"/>
    </source>
</evidence>
<dbReference type="InterPro" id="IPR013525">
    <property type="entry name" value="ABC2_TM"/>
</dbReference>
<gene>
    <name evidence="8" type="ORF">GCM10007977_033220</name>
</gene>
<keyword evidence="9" id="KW-1185">Reference proteome</keyword>
<organism evidence="8 9">
    <name type="scientific">Dactylosporangium sucinum</name>
    <dbReference type="NCBI Taxonomy" id="1424081"/>
    <lineage>
        <taxon>Bacteria</taxon>
        <taxon>Bacillati</taxon>
        <taxon>Actinomycetota</taxon>
        <taxon>Actinomycetes</taxon>
        <taxon>Micromonosporales</taxon>
        <taxon>Micromonosporaceae</taxon>
        <taxon>Dactylosporangium</taxon>
    </lineage>
</organism>
<keyword evidence="4 6" id="KW-0472">Membrane</keyword>
<feature type="transmembrane region" description="Helical" evidence="6">
    <location>
        <begin position="124"/>
        <end position="148"/>
    </location>
</feature>
<dbReference type="InterPro" id="IPR000412">
    <property type="entry name" value="ABC_2_transport"/>
</dbReference>
<proteinExistence type="predicted"/>
<accession>A0A917TMK4</accession>
<dbReference type="PANTHER" id="PTHR43229">
    <property type="entry name" value="NODULATION PROTEIN J"/>
    <property type="match status" value="1"/>
</dbReference>
<keyword evidence="5" id="KW-0046">Antibiotic resistance</keyword>
<feature type="transmembrane region" description="Helical" evidence="6">
    <location>
        <begin position="92"/>
        <end position="118"/>
    </location>
</feature>
<evidence type="ECO:0000256" key="2">
    <source>
        <dbReference type="ARBA" id="ARBA00022692"/>
    </source>
</evidence>
<evidence type="ECO:0000259" key="7">
    <source>
        <dbReference type="Pfam" id="PF01061"/>
    </source>
</evidence>
<dbReference type="Proteomes" id="UP000642070">
    <property type="component" value="Unassembled WGS sequence"/>
</dbReference>
<dbReference type="GO" id="GO:0046677">
    <property type="term" value="P:response to antibiotic"/>
    <property type="evidence" value="ECO:0007669"/>
    <property type="project" value="UniProtKB-KW"/>
</dbReference>
<dbReference type="RefSeq" id="WP_190250732.1">
    <property type="nucleotide sequence ID" value="NZ_BMPI01000014.1"/>
</dbReference>
<evidence type="ECO:0000256" key="6">
    <source>
        <dbReference type="SAM" id="Phobius"/>
    </source>
</evidence>
<protein>
    <submittedName>
        <fullName evidence="8">ABC transporter</fullName>
    </submittedName>
</protein>
<feature type="transmembrane region" description="Helical" evidence="6">
    <location>
        <begin position="51"/>
        <end position="71"/>
    </location>
</feature>
<evidence type="ECO:0000256" key="4">
    <source>
        <dbReference type="ARBA" id="ARBA00023136"/>
    </source>
</evidence>
<evidence type="ECO:0000256" key="3">
    <source>
        <dbReference type="ARBA" id="ARBA00022989"/>
    </source>
</evidence>
<dbReference type="GO" id="GO:0140359">
    <property type="term" value="F:ABC-type transporter activity"/>
    <property type="evidence" value="ECO:0007669"/>
    <property type="project" value="InterPro"/>
</dbReference>
<evidence type="ECO:0000256" key="1">
    <source>
        <dbReference type="ARBA" id="ARBA00004141"/>
    </source>
</evidence>
<feature type="transmembrane region" description="Helical" evidence="6">
    <location>
        <begin position="160"/>
        <end position="178"/>
    </location>
</feature>
<dbReference type="GO" id="GO:0043190">
    <property type="term" value="C:ATP-binding cassette (ABC) transporter complex"/>
    <property type="evidence" value="ECO:0007669"/>
    <property type="project" value="InterPro"/>
</dbReference>
<dbReference type="AlphaFoldDB" id="A0A917TMK4"/>
<reference evidence="8" key="2">
    <citation type="submission" date="2020-09" db="EMBL/GenBank/DDBJ databases">
        <authorList>
            <person name="Sun Q."/>
            <person name="Ohkuma M."/>
        </authorList>
    </citation>
    <scope>NUCLEOTIDE SEQUENCE</scope>
    <source>
        <strain evidence="8">JCM 19831</strain>
    </source>
</reference>
<feature type="domain" description="ABC-2 type transporter transmembrane" evidence="7">
    <location>
        <begin position="8"/>
        <end position="203"/>
    </location>
</feature>
<evidence type="ECO:0000313" key="9">
    <source>
        <dbReference type="Proteomes" id="UP000642070"/>
    </source>
</evidence>
<dbReference type="InterPro" id="IPR051784">
    <property type="entry name" value="Nod_factor_ABC_transporter"/>
</dbReference>
<comment type="subcellular location">
    <subcellularLocation>
        <location evidence="1">Membrane</location>
        <topology evidence="1">Multi-pass membrane protein</topology>
    </subcellularLocation>
</comment>
<feature type="transmembrane region" description="Helical" evidence="6">
    <location>
        <begin position="212"/>
        <end position="230"/>
    </location>
</feature>
<dbReference type="PANTHER" id="PTHR43229:SF2">
    <property type="entry name" value="NODULATION PROTEIN J"/>
    <property type="match status" value="1"/>
</dbReference>
<evidence type="ECO:0000256" key="5">
    <source>
        <dbReference type="ARBA" id="ARBA00023251"/>
    </source>
</evidence>
<comment type="caution">
    <text evidence="8">The sequence shown here is derived from an EMBL/GenBank/DDBJ whole genome shotgun (WGS) entry which is preliminary data.</text>
</comment>
<dbReference type="Pfam" id="PF01061">
    <property type="entry name" value="ABC2_membrane"/>
    <property type="match status" value="1"/>
</dbReference>
<keyword evidence="2 6" id="KW-0812">Transmembrane</keyword>
<dbReference type="PIRSF" id="PIRSF006648">
    <property type="entry name" value="DrrB"/>
    <property type="match status" value="1"/>
</dbReference>
<sequence>MNLTYLRLEAVRLFRNKRVVIFSTLLPALLVLIIGGVSVGNDPDARKYVMVSMALFGAMSAALSSGGTIAVERGLGWNRTLRLTPLSPGAYVLNKVVLALFVAVPPVVVTFIIGAAALHVRLTAAEWLLCFAGAWLSSLPFAALGVVLGYIAKPDSVQQVGALINLVLAAFGGLWVPVDLMPRVLREIARFTPSYWTGEVARSPLDGGHVDGQAVLVLLGWTVVLGLVALRRFRVDTARA</sequence>
<name>A0A917TMK4_9ACTN</name>
<feature type="transmembrane region" description="Helical" evidence="6">
    <location>
        <begin position="20"/>
        <end position="39"/>
    </location>
</feature>
<keyword evidence="3 6" id="KW-1133">Transmembrane helix</keyword>